<dbReference type="SUPFAM" id="SSF75304">
    <property type="entry name" value="Amidase signature (AS) enzymes"/>
    <property type="match status" value="1"/>
</dbReference>
<feature type="domain" description="C2" evidence="3">
    <location>
        <begin position="747"/>
        <end position="861"/>
    </location>
</feature>
<dbReference type="Proteomes" id="UP000516314">
    <property type="component" value="Chromosome 3"/>
</dbReference>
<dbReference type="AlphaFoldDB" id="A0A7G2ELI5"/>
<dbReference type="InterPro" id="IPR000008">
    <property type="entry name" value="C2_dom"/>
</dbReference>
<dbReference type="CDD" id="cd04038">
    <property type="entry name" value="C2_ArfGAP"/>
    <property type="match status" value="1"/>
</dbReference>
<dbReference type="EMBL" id="LR881468">
    <property type="protein sequence ID" value="CAD5323392.1"/>
    <property type="molecule type" value="Genomic_DNA"/>
</dbReference>
<dbReference type="InterPro" id="IPR036928">
    <property type="entry name" value="AS_sf"/>
</dbReference>
<dbReference type="PROSITE" id="PS50004">
    <property type="entry name" value="C2"/>
    <property type="match status" value="1"/>
</dbReference>
<dbReference type="SMART" id="SM00239">
    <property type="entry name" value="C2"/>
    <property type="match status" value="1"/>
</dbReference>
<dbReference type="PANTHER" id="PTHR46310:SF5">
    <property type="entry name" value="OUTER ENVELOPE PROTEIN 64, CHLOROPLASTIC"/>
    <property type="match status" value="1"/>
</dbReference>
<reference evidence="4 5" key="1">
    <citation type="submission" date="2020-09" db="EMBL/GenBank/DDBJ databases">
        <authorList>
            <person name="Ashkenazy H."/>
        </authorList>
    </citation>
    <scope>NUCLEOTIDE SEQUENCE [LARGE SCALE GENOMIC DNA]</scope>
    <source>
        <strain evidence="5">cv. Cdm-0</strain>
    </source>
</reference>
<dbReference type="Gene3D" id="2.60.40.150">
    <property type="entry name" value="C2 domain"/>
    <property type="match status" value="1"/>
</dbReference>
<dbReference type="PANTHER" id="PTHR46310">
    <property type="entry name" value="AMIDASE 1"/>
    <property type="match status" value="1"/>
</dbReference>
<dbReference type="InterPro" id="IPR023631">
    <property type="entry name" value="Amidase_dom"/>
</dbReference>
<feature type="region of interest" description="Disordered" evidence="2">
    <location>
        <begin position="54"/>
        <end position="94"/>
    </location>
</feature>
<evidence type="ECO:0000259" key="3">
    <source>
        <dbReference type="PROSITE" id="PS50004"/>
    </source>
</evidence>
<proteinExistence type="predicted"/>
<dbReference type="Gene3D" id="1.25.40.10">
    <property type="entry name" value="Tetratricopeptide repeat domain"/>
    <property type="match status" value="1"/>
</dbReference>
<sequence length="920" mass="101055">MQDPHVPSSPTISSVSSSDLDTESTGSFFHDRSITLGTLMGFSFTATMPMPFRASSRRHVSPSVAISRASSSNARRNHQRKRPPSNSAEPEPHRRRKWWRFCRDDDDDAAGNGIHRGTGDSKRSSLGEYLEVERRFGDEAVYNSAEAELEDAVVARYQDQQPVMGERALFADGRVLPPASVEAVTGESLGLAGILMLTKKLKKTVREDFGAFIDKLMLLPPPQPAPPKAPHPLTGLTFAVSDVFDITGYVTGFGHPDWVRTHEAASSTSPVVSTLVEGGATCVGKTVVDEFAFSISGENKHYDSPTNPAAPTRIPGGACSGAAVAVATNAVDFALGIDTVGGVRVPAGYCGVLGFKSSYGAISNTGIIPVSSSLDSVGWFARDPNTLRRVGHVLLQLPFATQRNPRQIILADDCFQLLKIPVDRITQVVTKSAEKLFGRQLLKHQNLETYFETKVPSLKEFARTKAIANTKVSTSRLLANVMQLLQRHEFLQNHGDWINTVKPAIDPVILSQVCENPELTNEETENLNAIRNETRVAIGSLLKDDGILVIPTLPAVPPKLGSKEITSEDYQNRASSLLSIASISGCCQVTVPLGHHEKCPISVSFIGRHGGDRFLLDTVQTMYPSLQEYSSIVTDPKSSKKAITKEESAEIAKEKGNQAFKEKLWQKAIGLYSEAIKLSDNNATYYSNRAAAYLELGGFLQAEEDCTKAITLDKKNVKAYLRRGTAREMLGDCKGAIEDFRYALVLEPNNKRASLSAERLRKFQIRIKRGVNLAVRDISSSDPYVVVKMGKQKLKTRVINKDVNPEWNEDLTLSVTDSNLTVLLTVYDHDMFSKDDKMGDAEFEIKPYIEALRMQLDGLPSGTIVTTVKPSRRNCLAEESRVTWVDGKLVQDLVLRLRHVECGEVEAQLQWIDLPGSKGL</sequence>
<evidence type="ECO:0000256" key="2">
    <source>
        <dbReference type="SAM" id="MobiDB-lite"/>
    </source>
</evidence>
<evidence type="ECO:0000256" key="1">
    <source>
        <dbReference type="PROSITE-ProRule" id="PRU00339"/>
    </source>
</evidence>
<dbReference type="InterPro" id="IPR019734">
    <property type="entry name" value="TPR_rpt"/>
</dbReference>
<feature type="repeat" description="TPR" evidence="1">
    <location>
        <begin position="717"/>
        <end position="750"/>
    </location>
</feature>
<accession>A0A7G2ELI5</accession>
<evidence type="ECO:0000313" key="4">
    <source>
        <dbReference type="EMBL" id="CAD5323392.1"/>
    </source>
</evidence>
<feature type="region of interest" description="Disordered" evidence="2">
    <location>
        <begin position="1"/>
        <end position="27"/>
    </location>
</feature>
<name>A0A7G2ELI5_ARATH</name>
<dbReference type="Gene3D" id="3.90.1300.10">
    <property type="entry name" value="Amidase signature (AS) domain"/>
    <property type="match status" value="1"/>
</dbReference>
<evidence type="ECO:0000313" key="5">
    <source>
        <dbReference type="Proteomes" id="UP000516314"/>
    </source>
</evidence>
<dbReference type="SMART" id="SM00028">
    <property type="entry name" value="TPR"/>
    <property type="match status" value="3"/>
</dbReference>
<dbReference type="Pfam" id="PF00168">
    <property type="entry name" value="C2"/>
    <property type="match status" value="1"/>
</dbReference>
<organism evidence="4 5">
    <name type="scientific">Arabidopsis thaliana</name>
    <name type="common">Mouse-ear cress</name>
    <dbReference type="NCBI Taxonomy" id="3702"/>
    <lineage>
        <taxon>Eukaryota</taxon>
        <taxon>Viridiplantae</taxon>
        <taxon>Streptophyta</taxon>
        <taxon>Embryophyta</taxon>
        <taxon>Tracheophyta</taxon>
        <taxon>Spermatophyta</taxon>
        <taxon>Magnoliopsida</taxon>
        <taxon>eudicotyledons</taxon>
        <taxon>Gunneridae</taxon>
        <taxon>Pentapetalae</taxon>
        <taxon>rosids</taxon>
        <taxon>malvids</taxon>
        <taxon>Brassicales</taxon>
        <taxon>Brassicaceae</taxon>
        <taxon>Camelineae</taxon>
        <taxon>Arabidopsis</taxon>
    </lineage>
</organism>
<dbReference type="SUPFAM" id="SSF48452">
    <property type="entry name" value="TPR-like"/>
    <property type="match status" value="1"/>
</dbReference>
<feature type="compositionally biased region" description="Low complexity" evidence="2">
    <location>
        <begin position="61"/>
        <end position="74"/>
    </location>
</feature>
<gene>
    <name evidence="4" type="ORF">AT9943_LOCUS11344</name>
</gene>
<feature type="compositionally biased region" description="Low complexity" evidence="2">
    <location>
        <begin position="1"/>
        <end position="19"/>
    </location>
</feature>
<dbReference type="InterPro" id="IPR035892">
    <property type="entry name" value="C2_domain_sf"/>
</dbReference>
<dbReference type="InterPro" id="IPR011990">
    <property type="entry name" value="TPR-like_helical_dom_sf"/>
</dbReference>
<dbReference type="PROSITE" id="PS50005">
    <property type="entry name" value="TPR"/>
    <property type="match status" value="2"/>
</dbReference>
<feature type="repeat" description="TPR" evidence="1">
    <location>
        <begin position="683"/>
        <end position="716"/>
    </location>
</feature>
<dbReference type="Pfam" id="PF01425">
    <property type="entry name" value="Amidase"/>
    <property type="match status" value="1"/>
</dbReference>
<protein>
    <submittedName>
        <fullName evidence="4">(thale cress) hypothetical protein</fullName>
    </submittedName>
</protein>
<keyword evidence="1" id="KW-0802">TPR repeat</keyword>
<dbReference type="SUPFAM" id="SSF49562">
    <property type="entry name" value="C2 domain (Calcium/lipid-binding domain, CaLB)"/>
    <property type="match status" value="1"/>
</dbReference>
<dbReference type="FunFam" id="3.90.1300.10:FF:000004">
    <property type="entry name" value="Outer envelope protein 64, mitochondrial"/>
    <property type="match status" value="1"/>
</dbReference>